<dbReference type="AlphaFoldDB" id="A0A835M734"/>
<comment type="caution">
    <text evidence="2">The sequence shown here is derived from an EMBL/GenBank/DDBJ whole genome shotgun (WGS) entry which is preliminary data.</text>
</comment>
<dbReference type="OrthoDB" id="70250at2759"/>
<dbReference type="GO" id="GO:0016020">
    <property type="term" value="C:membrane"/>
    <property type="evidence" value="ECO:0007669"/>
    <property type="project" value="InterPro"/>
</dbReference>
<organism evidence="2 3">
    <name type="scientific">Coptis chinensis</name>
    <dbReference type="NCBI Taxonomy" id="261450"/>
    <lineage>
        <taxon>Eukaryota</taxon>
        <taxon>Viridiplantae</taxon>
        <taxon>Streptophyta</taxon>
        <taxon>Embryophyta</taxon>
        <taxon>Tracheophyta</taxon>
        <taxon>Spermatophyta</taxon>
        <taxon>Magnoliopsida</taxon>
        <taxon>Ranunculales</taxon>
        <taxon>Ranunculaceae</taxon>
        <taxon>Coptidoideae</taxon>
        <taxon>Coptis</taxon>
    </lineage>
</organism>
<gene>
    <name evidence="2" type="ORF">IFM89_028970</name>
</gene>
<reference evidence="2 3" key="1">
    <citation type="submission" date="2020-10" db="EMBL/GenBank/DDBJ databases">
        <title>The Coptis chinensis genome and diversification of protoberbering-type alkaloids.</title>
        <authorList>
            <person name="Wang B."/>
            <person name="Shu S."/>
            <person name="Song C."/>
            <person name="Liu Y."/>
        </authorList>
    </citation>
    <scope>NUCLEOTIDE SEQUENCE [LARGE SCALE GENOMIC DNA]</scope>
    <source>
        <strain evidence="2">HL-2020</strain>
        <tissue evidence="2">Leaf</tissue>
    </source>
</reference>
<keyword evidence="1" id="KW-1133">Transmembrane helix</keyword>
<keyword evidence="1" id="KW-0472">Membrane</keyword>
<proteinExistence type="predicted"/>
<dbReference type="Proteomes" id="UP000631114">
    <property type="component" value="Unassembled WGS sequence"/>
</dbReference>
<protein>
    <submittedName>
        <fullName evidence="2">Uncharacterized protein</fullName>
    </submittedName>
</protein>
<name>A0A835M734_9MAGN</name>
<keyword evidence="3" id="KW-1185">Reference proteome</keyword>
<dbReference type="PANTHER" id="PTHR47555:SF2">
    <property type="entry name" value="N-ACETYLGLUCOSAMINYL TRANSFERASE COMPONENT FAMILY PROTEIN _ GPI1 FAMILY PROTEIN"/>
    <property type="match status" value="1"/>
</dbReference>
<dbReference type="PANTHER" id="PTHR47555">
    <property type="entry name" value="N-ACETYLGLUCOSAMINYL TRANSFERASE COMPONENT FAMILY PROTEIN / GPI1 FAMILY PROTEIN"/>
    <property type="match status" value="1"/>
</dbReference>
<feature type="transmembrane region" description="Helical" evidence="1">
    <location>
        <begin position="234"/>
        <end position="260"/>
    </location>
</feature>
<sequence length="741" mass="84153">MRSRLWWPKQFSSSSSSSDFVILFGWFLPSSTCSLDIVIVPIVASPNKLSNQPDLQGYLRCTNGKMAQLLQDKATFSILGYCTSESSGLCEEWSCGCHKLDGFLEEHRRLAVKSGNWIQLSCQILSCTCKGIRWTPRLHHIHWGGQLVPSSDVYVIIYEPPTFGSRHFSLKSLGSTEQVRQHFKSPMWIDALYKKQPPPDLDTVIFAVNSATSAKIEFEACLSPKNYSHQFSSIFVLVSITCHFTALFLASFFTIIYSILQFFHRLLCYGSQASLCAVIEKVFSHTWENIYIRSCQLLYGPIRLQDSGFRSQSNVEYAHRASLLRHSMWSSVAVDILLGNAVGFTLLLHADTACSWVLALLHDITNSWLRSGCVWLMGVPAGFKLNTELAGILGVISLNAIQIWSTLWIYVAFLFRYFITGLALSGIIFGLTVPAALIVDMIMLATSHVSTLHRLISLIYSHQMKSLAALWRLFRGRKWNPLRQRFDSYDYTVKQHVVGSLLFTPLLLLLPTTSVFYIFFTILKTAISFICILIEVTISILHATPYHELFLWVVRPGRFPSGIWFDIKSCRSSKAVLGSAVVGCCNENILPRILQHRKMEEENNEGAHVLLMSFQTNTASIVVEPARKVDALEMLPCKLFIVLPPDFMITIVVCFTHMKMCFRTNHLTTLQSSVFWRFCVVWYFISLWDSHGQSLVNSYFRVEAGLRTGLPSTVPWMFITYKDYWCLCFDSVLSCLGRSKH</sequence>
<feature type="transmembrane region" description="Helical" evidence="1">
    <location>
        <begin position="20"/>
        <end position="44"/>
    </location>
</feature>
<dbReference type="InterPro" id="IPR007720">
    <property type="entry name" value="PigQ/GPI1"/>
</dbReference>
<evidence type="ECO:0000313" key="3">
    <source>
        <dbReference type="Proteomes" id="UP000631114"/>
    </source>
</evidence>
<dbReference type="EMBL" id="JADFTS010000003">
    <property type="protein sequence ID" value="KAF9616194.1"/>
    <property type="molecule type" value="Genomic_DNA"/>
</dbReference>
<feature type="transmembrane region" description="Helical" evidence="1">
    <location>
        <begin position="526"/>
        <end position="544"/>
    </location>
</feature>
<feature type="transmembrane region" description="Helical" evidence="1">
    <location>
        <begin position="389"/>
        <end position="411"/>
    </location>
</feature>
<dbReference type="Pfam" id="PF05024">
    <property type="entry name" value="Gpi1"/>
    <property type="match status" value="1"/>
</dbReference>
<evidence type="ECO:0000313" key="2">
    <source>
        <dbReference type="EMBL" id="KAF9616194.1"/>
    </source>
</evidence>
<accession>A0A835M734</accession>
<evidence type="ECO:0000256" key="1">
    <source>
        <dbReference type="SAM" id="Phobius"/>
    </source>
</evidence>
<keyword evidence="1" id="KW-0812">Transmembrane</keyword>
<feature type="transmembrane region" description="Helical" evidence="1">
    <location>
        <begin position="497"/>
        <end position="519"/>
    </location>
</feature>
<feature type="transmembrane region" description="Helical" evidence="1">
    <location>
        <begin position="417"/>
        <end position="443"/>
    </location>
</feature>
<dbReference type="GO" id="GO:0006506">
    <property type="term" value="P:GPI anchor biosynthetic process"/>
    <property type="evidence" value="ECO:0007669"/>
    <property type="project" value="InterPro"/>
</dbReference>